<dbReference type="GO" id="GO:0004674">
    <property type="term" value="F:protein serine/threonine kinase activity"/>
    <property type="evidence" value="ECO:0007669"/>
    <property type="project" value="UniProtKB-KW"/>
</dbReference>
<sequence length="1574" mass="168651">MRVPTAVPAAAAGGTPPVVVSMEARQRSLHARALQRHASPAGDPPDLSVDALVDSVLAIYHDVKQTVGDNPNFAKFLKRFDPIVGQLNGLRISTDDFEVVQKLAAGAFGTVSLVRGRHDGKLYALKALKKKEVMKQENVFFMEERNVMAFIDSKWITRLYASFQDDQHLYLVMEYLPGGDLISLLDTRDDSTISEPEARFYLAELIVAVAELHQRHFAHRDLKPHNILIDKSGHIKLADFGSCIQVPADGKIKSSTSVGTPDYVSPEVLDAQNGRGNGYGIECDWWSVGIILYEVLCGDPPFLTDSLSATYAKIQKHKGDIKFPEEVDLSPEVKDLINRLLTPPETRLGRNGVAEIQAHRWFAGIDWARVEDLTPTFVPSLASDTDTRYFSPDEGDVPSGAEKSDAATLARGAAPQRVFMGHHLPFIGYTYLRPSGSSQQLNQVAGAAEATVASADEAAAAAGQVVALEAQLAAEKTKAAIVPKLEARIKDLDAQLAEEKSRGTSKSAGLEAQVKQLETQLADAKSRYDAQLADAKSRHGAQLADAVAAVQAKLDLATAAAEQDAQRAKANADKLAQDLAAARRAAQDTADDWSKRYDALNAAKVKADAAAVAAQDSAARRATKLDADLAEARANVARLTAQVAEAETVVKGLREAVAERDRNLARQKTEMTHKDEDLAKMRKEQMLIEIAARGKSEQAGVQATQLGQELTHVKEELKVERERKQKAEMALAEATLGMQQLAEQVEAAAAQIAALSATVAGKDAEIAAIKAQVDEAANELEVAKEQAAVKSAEVVQLTDRTAQLETDRRAAQDERDSVTHALAETEKALADLHIVHDRTQAQLADVRTKVDELTAAQQQSELACKTHLADLAAIGHAKHALEHDVAQLVADKATLEKNIDALNAKIVAAAEIAANEKRGGGFFGMKSGKRGEKMQQELVNAETRCAELEKELMKTRKQLADAMGQSVDEVMAIGSAHTGGGTSRATSTHSGLGTVGPHPTEAIVEDDRRNGRGFMGRRMTKLGKDKKLVSSKMPLESVGEGEAPPPLTSGFLKVYLKSGKSKLDWKRSDWAEKYVLVQGGKVIMADSKEHADDLAKNGTQLVDLTLDFVAIAGLDGIAELQKVKSKENLCVFKVQTMSRARPGTEPATGGGTSSASTLGKGASMPSMSSVSGAPASPTLPAGIGSDGSGGGMSIAALPPVDDTTALEAKLKDTHARIAVETTFIQVHQRMGGMHKAEGKVGVDKANVASKERLRILEIELQQILAQLQAQAQMQELQQCPQPVPLPLSIPQLADSPLTPDSPSASMPPPEMPARTLPGGPPPRDEPPVVSSSSSSGRRLGSATAGAAPRPQSICIGTSNAALVHDAVRRTRTSSEAADMAIPPTPSTPISQSPSTPFALSGSPTSTKVTIGGIDYDHVAGHYFKSDTLDMSTNCRSCYEFIEFNNKGRDLDKLRVKSCVMCDYHVHLGCFERARHDQFLLPCDAVRALKSTGATTVMFLAASAENKREWIKTFEWCRRQHLRALTKKQTSSYISADNMSATSHGFDVSHSGSEQHLASIRGSIGGSVRGSTAGV</sequence>
<evidence type="ECO:0000259" key="19">
    <source>
        <dbReference type="PROSITE" id="PS51285"/>
    </source>
</evidence>
<comment type="catalytic activity">
    <reaction evidence="14">
        <text>L-seryl-[protein] + ATP = O-phospho-L-seryl-[protein] + ADP + H(+)</text>
        <dbReference type="Rhea" id="RHEA:17989"/>
        <dbReference type="Rhea" id="RHEA-COMP:9863"/>
        <dbReference type="Rhea" id="RHEA-COMP:11604"/>
        <dbReference type="ChEBI" id="CHEBI:15378"/>
        <dbReference type="ChEBI" id="CHEBI:29999"/>
        <dbReference type="ChEBI" id="CHEBI:30616"/>
        <dbReference type="ChEBI" id="CHEBI:83421"/>
        <dbReference type="ChEBI" id="CHEBI:456216"/>
        <dbReference type="EC" id="2.7.11.1"/>
    </reaction>
</comment>
<dbReference type="PANTHER" id="PTHR22988">
    <property type="entry name" value="MYOTONIC DYSTROPHY S/T KINASE-RELATED"/>
    <property type="match status" value="1"/>
</dbReference>
<evidence type="ECO:0000256" key="8">
    <source>
        <dbReference type="ARBA" id="ARBA00022777"/>
    </source>
</evidence>
<protein>
    <recommendedName>
        <fullName evidence="1">non-specific serine/threonine protein kinase</fullName>
        <ecNumber evidence="1">2.7.11.1</ecNumber>
    </recommendedName>
</protein>
<feature type="coiled-coil region" evidence="15">
    <location>
        <begin position="710"/>
        <end position="965"/>
    </location>
</feature>
<keyword evidence="10" id="KW-0067">ATP-binding</keyword>
<proteinExistence type="inferred from homology"/>
<comment type="catalytic activity">
    <reaction evidence="13">
        <text>L-threonyl-[protein] + ATP = O-phospho-L-threonyl-[protein] + ADP + H(+)</text>
        <dbReference type="Rhea" id="RHEA:46608"/>
        <dbReference type="Rhea" id="RHEA-COMP:11060"/>
        <dbReference type="Rhea" id="RHEA-COMP:11605"/>
        <dbReference type="ChEBI" id="CHEBI:15378"/>
        <dbReference type="ChEBI" id="CHEBI:30013"/>
        <dbReference type="ChEBI" id="CHEBI:30616"/>
        <dbReference type="ChEBI" id="CHEBI:61977"/>
        <dbReference type="ChEBI" id="CHEBI:456216"/>
        <dbReference type="EC" id="2.7.11.1"/>
    </reaction>
</comment>
<keyword evidence="4" id="KW-0808">Transferase</keyword>
<dbReference type="PROSITE" id="PS00108">
    <property type="entry name" value="PROTEIN_KINASE_ST"/>
    <property type="match status" value="1"/>
</dbReference>
<dbReference type="VEuPathDB" id="FungiDB:AMAG_12896"/>
<evidence type="ECO:0000256" key="1">
    <source>
        <dbReference type="ARBA" id="ARBA00012513"/>
    </source>
</evidence>
<feature type="region of interest" description="Disordered" evidence="16">
    <location>
        <begin position="1373"/>
        <end position="1403"/>
    </location>
</feature>
<keyword evidence="3" id="KW-0597">Phosphoprotein</keyword>
<dbReference type="OrthoDB" id="3638488at2759"/>
<evidence type="ECO:0000256" key="7">
    <source>
        <dbReference type="ARBA" id="ARBA00022771"/>
    </source>
</evidence>
<dbReference type="EC" id="2.7.11.1" evidence="1"/>
<evidence type="ECO:0000256" key="2">
    <source>
        <dbReference type="ARBA" id="ARBA00022527"/>
    </source>
</evidence>
<keyword evidence="9" id="KW-0862">Zinc</keyword>
<evidence type="ECO:0000256" key="14">
    <source>
        <dbReference type="ARBA" id="ARBA00048679"/>
    </source>
</evidence>
<dbReference type="GO" id="GO:0005524">
    <property type="term" value="F:ATP binding"/>
    <property type="evidence" value="ECO:0007669"/>
    <property type="project" value="UniProtKB-KW"/>
</dbReference>
<keyword evidence="5" id="KW-0479">Metal-binding</keyword>
<reference evidence="20 21" key="1">
    <citation type="submission" date="2009-11" db="EMBL/GenBank/DDBJ databases">
        <title>Annotation of Allomyces macrogynus ATCC 38327.</title>
        <authorList>
            <consortium name="The Broad Institute Genome Sequencing Platform"/>
            <person name="Russ C."/>
            <person name="Cuomo C."/>
            <person name="Burger G."/>
            <person name="Gray M.W."/>
            <person name="Holland P.W.H."/>
            <person name="King N."/>
            <person name="Lang F.B.F."/>
            <person name="Roger A.J."/>
            <person name="Ruiz-Trillo I."/>
            <person name="Young S.K."/>
            <person name="Zeng Q."/>
            <person name="Gargeya S."/>
            <person name="Fitzgerald M."/>
            <person name="Haas B."/>
            <person name="Abouelleil A."/>
            <person name="Alvarado L."/>
            <person name="Arachchi H.M."/>
            <person name="Berlin A."/>
            <person name="Chapman S.B."/>
            <person name="Gearin G."/>
            <person name="Goldberg J."/>
            <person name="Griggs A."/>
            <person name="Gujja S."/>
            <person name="Hansen M."/>
            <person name="Heiman D."/>
            <person name="Howarth C."/>
            <person name="Larimer J."/>
            <person name="Lui A."/>
            <person name="MacDonald P.J.P."/>
            <person name="McCowen C."/>
            <person name="Montmayeur A."/>
            <person name="Murphy C."/>
            <person name="Neiman D."/>
            <person name="Pearson M."/>
            <person name="Priest M."/>
            <person name="Roberts A."/>
            <person name="Saif S."/>
            <person name="Shea T."/>
            <person name="Sisk P."/>
            <person name="Stolte C."/>
            <person name="Sykes S."/>
            <person name="Wortman J."/>
            <person name="Nusbaum C."/>
            <person name="Birren B."/>
        </authorList>
    </citation>
    <scope>NUCLEOTIDE SEQUENCE [LARGE SCALE GENOMIC DNA]</scope>
    <source>
        <strain evidence="20 21">ATCC 38327</strain>
    </source>
</reference>
<dbReference type="STRING" id="578462.A0A0L0T0A4"/>
<feature type="coiled-coil region" evidence="15">
    <location>
        <begin position="558"/>
        <end position="592"/>
    </location>
</feature>
<keyword evidence="6" id="KW-0547">Nucleotide-binding</keyword>
<dbReference type="CDD" id="cd00029">
    <property type="entry name" value="C1"/>
    <property type="match status" value="1"/>
</dbReference>
<dbReference type="Gene3D" id="1.20.5.730">
    <property type="entry name" value="Single helix bin"/>
    <property type="match status" value="1"/>
</dbReference>
<dbReference type="eggNOG" id="KOG0612">
    <property type="taxonomic scope" value="Eukaryota"/>
</dbReference>
<evidence type="ECO:0000256" key="15">
    <source>
        <dbReference type="SAM" id="Coils"/>
    </source>
</evidence>
<dbReference type="InterPro" id="IPR000961">
    <property type="entry name" value="AGC-kinase_C"/>
</dbReference>
<dbReference type="GO" id="GO:0005737">
    <property type="term" value="C:cytoplasm"/>
    <property type="evidence" value="ECO:0007669"/>
    <property type="project" value="TreeGrafter"/>
</dbReference>
<name>A0A0L0T0A4_ALLM3</name>
<dbReference type="InterPro" id="IPR050839">
    <property type="entry name" value="Rho-assoc_Ser/Thr_Kinase"/>
</dbReference>
<dbReference type="InterPro" id="IPR002219">
    <property type="entry name" value="PKC_DAG/PE"/>
</dbReference>
<gene>
    <name evidence="20" type="ORF">AMAG_12896</name>
</gene>
<feature type="domain" description="AGC-kinase C-terminal" evidence="19">
    <location>
        <begin position="363"/>
        <end position="441"/>
    </location>
</feature>
<feature type="domain" description="Phorbol-ester/DAG-type" evidence="18">
    <location>
        <begin position="1420"/>
        <end position="1482"/>
    </location>
</feature>
<dbReference type="PANTHER" id="PTHR22988:SF71">
    <property type="entry name" value="CITRON RHO-INTERACTING KINASE"/>
    <property type="match status" value="1"/>
</dbReference>
<dbReference type="InterPro" id="IPR008271">
    <property type="entry name" value="Ser/Thr_kinase_AS"/>
</dbReference>
<evidence type="ECO:0000256" key="3">
    <source>
        <dbReference type="ARBA" id="ARBA00022553"/>
    </source>
</evidence>
<evidence type="ECO:0000256" key="11">
    <source>
        <dbReference type="ARBA" id="ARBA00023054"/>
    </source>
</evidence>
<organism evidence="20 21">
    <name type="scientific">Allomyces macrogynus (strain ATCC 38327)</name>
    <name type="common">Allomyces javanicus var. macrogynus</name>
    <dbReference type="NCBI Taxonomy" id="578462"/>
    <lineage>
        <taxon>Eukaryota</taxon>
        <taxon>Fungi</taxon>
        <taxon>Fungi incertae sedis</taxon>
        <taxon>Blastocladiomycota</taxon>
        <taxon>Blastocladiomycetes</taxon>
        <taxon>Blastocladiales</taxon>
        <taxon>Blastocladiaceae</taxon>
        <taxon>Allomyces</taxon>
    </lineage>
</organism>
<evidence type="ECO:0000256" key="10">
    <source>
        <dbReference type="ARBA" id="ARBA00022840"/>
    </source>
</evidence>
<keyword evidence="21" id="KW-1185">Reference proteome</keyword>
<dbReference type="EMBL" id="GG745356">
    <property type="protein sequence ID" value="KNE68218.1"/>
    <property type="molecule type" value="Genomic_DNA"/>
</dbReference>
<feature type="region of interest" description="Disordered" evidence="16">
    <location>
        <begin position="1140"/>
        <end position="1196"/>
    </location>
</feature>
<feature type="region of interest" description="Disordered" evidence="16">
    <location>
        <begin position="975"/>
        <end position="1002"/>
    </location>
</feature>
<dbReference type="InterPro" id="IPR046349">
    <property type="entry name" value="C1-like_sf"/>
</dbReference>
<dbReference type="PROSITE" id="PS51285">
    <property type="entry name" value="AGC_KINASE_CTER"/>
    <property type="match status" value="1"/>
</dbReference>
<dbReference type="GO" id="GO:0005856">
    <property type="term" value="C:cytoskeleton"/>
    <property type="evidence" value="ECO:0007669"/>
    <property type="project" value="TreeGrafter"/>
</dbReference>
<feature type="region of interest" description="Disordered" evidence="16">
    <location>
        <begin position="1285"/>
        <end position="1351"/>
    </location>
</feature>
<feature type="domain" description="Protein kinase" evidence="17">
    <location>
        <begin position="97"/>
        <end position="362"/>
    </location>
</feature>
<evidence type="ECO:0000259" key="18">
    <source>
        <dbReference type="PROSITE" id="PS50081"/>
    </source>
</evidence>
<reference evidence="21" key="2">
    <citation type="submission" date="2009-11" db="EMBL/GenBank/DDBJ databases">
        <title>The Genome Sequence of Allomyces macrogynus strain ATCC 38327.</title>
        <authorList>
            <consortium name="The Broad Institute Genome Sequencing Platform"/>
            <person name="Russ C."/>
            <person name="Cuomo C."/>
            <person name="Shea T."/>
            <person name="Young S.K."/>
            <person name="Zeng Q."/>
            <person name="Koehrsen M."/>
            <person name="Haas B."/>
            <person name="Borodovsky M."/>
            <person name="Guigo R."/>
            <person name="Alvarado L."/>
            <person name="Berlin A."/>
            <person name="Borenstein D."/>
            <person name="Chen Z."/>
            <person name="Engels R."/>
            <person name="Freedman E."/>
            <person name="Gellesch M."/>
            <person name="Goldberg J."/>
            <person name="Griggs A."/>
            <person name="Gujja S."/>
            <person name="Heiman D."/>
            <person name="Hepburn T."/>
            <person name="Howarth C."/>
            <person name="Jen D."/>
            <person name="Larson L."/>
            <person name="Lewis B."/>
            <person name="Mehta T."/>
            <person name="Park D."/>
            <person name="Pearson M."/>
            <person name="Roberts A."/>
            <person name="Saif S."/>
            <person name="Shenoy N."/>
            <person name="Sisk P."/>
            <person name="Stolte C."/>
            <person name="Sykes S."/>
            <person name="Walk T."/>
            <person name="White J."/>
            <person name="Yandava C."/>
            <person name="Burger G."/>
            <person name="Gray M.W."/>
            <person name="Holland P.W.H."/>
            <person name="King N."/>
            <person name="Lang F.B.F."/>
            <person name="Roger A.J."/>
            <person name="Ruiz-Trillo I."/>
            <person name="Lander E."/>
            <person name="Nusbaum C."/>
        </authorList>
    </citation>
    <scope>NUCLEOTIDE SEQUENCE [LARGE SCALE GENOMIC DNA]</scope>
    <source>
        <strain evidence="21">ATCC 38327</strain>
    </source>
</reference>
<dbReference type="PROSITE" id="PS50011">
    <property type="entry name" value="PROTEIN_KINASE_DOM"/>
    <property type="match status" value="1"/>
</dbReference>
<keyword evidence="11 15" id="KW-0175">Coiled coil</keyword>
<feature type="compositionally biased region" description="Low complexity" evidence="16">
    <location>
        <begin position="1140"/>
        <end position="1163"/>
    </location>
</feature>
<dbReference type="InterPro" id="IPR000719">
    <property type="entry name" value="Prot_kinase_dom"/>
</dbReference>
<dbReference type="SMART" id="SM00220">
    <property type="entry name" value="S_TKc"/>
    <property type="match status" value="1"/>
</dbReference>
<dbReference type="PROSITE" id="PS50081">
    <property type="entry name" value="ZF_DAG_PE_2"/>
    <property type="match status" value="1"/>
</dbReference>
<keyword evidence="7" id="KW-0863">Zinc-finger</keyword>
<evidence type="ECO:0000256" key="6">
    <source>
        <dbReference type="ARBA" id="ARBA00022741"/>
    </source>
</evidence>
<comment type="similarity">
    <text evidence="12">Belongs to the protein kinase superfamily. STE Ser/Thr protein kinase family. COT1 subfamily.</text>
</comment>
<keyword evidence="2" id="KW-0723">Serine/threonine-protein kinase</keyword>
<dbReference type="Proteomes" id="UP000054350">
    <property type="component" value="Unassembled WGS sequence"/>
</dbReference>
<feature type="coiled-coil region" evidence="15">
    <location>
        <begin position="482"/>
        <end position="534"/>
    </location>
</feature>
<dbReference type="SUPFAM" id="SSF56112">
    <property type="entry name" value="Protein kinase-like (PK-like)"/>
    <property type="match status" value="1"/>
</dbReference>
<feature type="compositionally biased region" description="Low complexity" evidence="16">
    <location>
        <begin position="1387"/>
        <end position="1396"/>
    </location>
</feature>
<evidence type="ECO:0000256" key="9">
    <source>
        <dbReference type="ARBA" id="ARBA00022833"/>
    </source>
</evidence>
<dbReference type="GO" id="GO:0031032">
    <property type="term" value="P:actomyosin structure organization"/>
    <property type="evidence" value="ECO:0007669"/>
    <property type="project" value="TreeGrafter"/>
</dbReference>
<dbReference type="Pfam" id="PF00069">
    <property type="entry name" value="Pkinase"/>
    <property type="match status" value="1"/>
</dbReference>
<dbReference type="SMART" id="SM00133">
    <property type="entry name" value="S_TK_X"/>
    <property type="match status" value="1"/>
</dbReference>
<dbReference type="Gene3D" id="3.30.200.20">
    <property type="entry name" value="Phosphorylase Kinase, domain 1"/>
    <property type="match status" value="1"/>
</dbReference>
<evidence type="ECO:0000256" key="12">
    <source>
        <dbReference type="ARBA" id="ARBA00038271"/>
    </source>
</evidence>
<feature type="coiled-coil region" evidence="15">
    <location>
        <begin position="1246"/>
        <end position="1277"/>
    </location>
</feature>
<dbReference type="InterPro" id="IPR011009">
    <property type="entry name" value="Kinase-like_dom_sf"/>
</dbReference>
<evidence type="ECO:0000259" key="17">
    <source>
        <dbReference type="PROSITE" id="PS50011"/>
    </source>
</evidence>
<evidence type="ECO:0000256" key="16">
    <source>
        <dbReference type="SAM" id="MobiDB-lite"/>
    </source>
</evidence>
<evidence type="ECO:0000313" key="20">
    <source>
        <dbReference type="EMBL" id="KNE68218.1"/>
    </source>
</evidence>
<accession>A0A0L0T0A4</accession>
<feature type="compositionally biased region" description="Low complexity" evidence="16">
    <location>
        <begin position="1327"/>
        <end position="1338"/>
    </location>
</feature>
<evidence type="ECO:0000256" key="5">
    <source>
        <dbReference type="ARBA" id="ARBA00022723"/>
    </source>
</evidence>
<evidence type="ECO:0000313" key="21">
    <source>
        <dbReference type="Proteomes" id="UP000054350"/>
    </source>
</evidence>
<evidence type="ECO:0000256" key="4">
    <source>
        <dbReference type="ARBA" id="ARBA00022679"/>
    </source>
</evidence>
<dbReference type="FunFam" id="1.10.510.10:FF:000751">
    <property type="entry name" value="Non-specific serine/threonine protein kinase"/>
    <property type="match status" value="1"/>
</dbReference>
<keyword evidence="8 20" id="KW-0418">Kinase</keyword>
<dbReference type="Gene3D" id="1.10.510.10">
    <property type="entry name" value="Transferase(Phosphotransferase) domain 1"/>
    <property type="match status" value="1"/>
</dbReference>
<feature type="coiled-coil region" evidence="15">
    <location>
        <begin position="622"/>
        <end position="684"/>
    </location>
</feature>
<evidence type="ECO:0000256" key="13">
    <source>
        <dbReference type="ARBA" id="ARBA00047899"/>
    </source>
</evidence>
<dbReference type="GO" id="GO:0008270">
    <property type="term" value="F:zinc ion binding"/>
    <property type="evidence" value="ECO:0007669"/>
    <property type="project" value="UniProtKB-KW"/>
</dbReference>
<dbReference type="SUPFAM" id="SSF57889">
    <property type="entry name" value="Cysteine-rich domain"/>
    <property type="match status" value="1"/>
</dbReference>